<dbReference type="Proteomes" id="UP001153334">
    <property type="component" value="Unassembled WGS sequence"/>
</dbReference>
<keyword evidence="2" id="KW-1185">Reference proteome</keyword>
<dbReference type="EMBL" id="JAPESX010001879">
    <property type="protein sequence ID" value="KAJ8110779.1"/>
    <property type="molecule type" value="Genomic_DNA"/>
</dbReference>
<gene>
    <name evidence="1" type="ORF">ONZ43_g5786</name>
</gene>
<evidence type="ECO:0000313" key="2">
    <source>
        <dbReference type="Proteomes" id="UP001153334"/>
    </source>
</evidence>
<comment type="caution">
    <text evidence="1">The sequence shown here is derived from an EMBL/GenBank/DDBJ whole genome shotgun (WGS) entry which is preliminary data.</text>
</comment>
<evidence type="ECO:0000313" key="1">
    <source>
        <dbReference type="EMBL" id="KAJ8110779.1"/>
    </source>
</evidence>
<sequence length="380" mass="43805">MSTCLSYQLYASFGRRLPGPSATEQAKGGDTITASNIYYSSLRQVGKLRIEWVNDMLHHLDLDERNRTVCVFAYPSFCTLVCLSDPQSTNPLSRLISHSHAYSESEAEDGEEEGRHQFFDAYCREMLISFGIIFAQESGSRRAVRTEAISNWLRRWRADGKDNTKGRSWAMIRQADEIIWELCTKSWQENPLFDYLQSPPARSNYSTQTDFPFLGQKLMRLQDYMNAQSPNDFRNLLFDRRDPLRFWTFVTAIGFGLASLALNTVAVALAAANCVRGRQIFRGQVQHRLLEDPRRRLRPDLGLYCTASDQYEYRTSTRWDHGPPHFSNDIAHSPAASLNKRKNKRILTQRSLTPAKIRKCPFEDRLSKRSIISNTKLMTY</sequence>
<proteinExistence type="predicted"/>
<organism evidence="1 2">
    <name type="scientific">Nemania bipapillata</name>
    <dbReference type="NCBI Taxonomy" id="110536"/>
    <lineage>
        <taxon>Eukaryota</taxon>
        <taxon>Fungi</taxon>
        <taxon>Dikarya</taxon>
        <taxon>Ascomycota</taxon>
        <taxon>Pezizomycotina</taxon>
        <taxon>Sordariomycetes</taxon>
        <taxon>Xylariomycetidae</taxon>
        <taxon>Xylariales</taxon>
        <taxon>Xylariaceae</taxon>
        <taxon>Nemania</taxon>
    </lineage>
</organism>
<protein>
    <submittedName>
        <fullName evidence="1">Uncharacterized protein</fullName>
    </submittedName>
</protein>
<accession>A0ACC2I6J4</accession>
<reference evidence="1" key="1">
    <citation type="submission" date="2022-11" db="EMBL/GenBank/DDBJ databases">
        <title>Genome Sequence of Nemania bipapillata.</title>
        <authorList>
            <person name="Buettner E."/>
        </authorList>
    </citation>
    <scope>NUCLEOTIDE SEQUENCE</scope>
    <source>
        <strain evidence="1">CP14</strain>
    </source>
</reference>
<name>A0ACC2I6J4_9PEZI</name>